<evidence type="ECO:0000256" key="2">
    <source>
        <dbReference type="SAM" id="Phobius"/>
    </source>
</evidence>
<keyword evidence="2" id="KW-0472">Membrane</keyword>
<evidence type="ECO:0000313" key="3">
    <source>
        <dbReference type="EMBL" id="AND28816.1"/>
    </source>
</evidence>
<geneLocation type="plasmid" evidence="3">
    <name>pAM65-52-5-100K</name>
</geneLocation>
<organism evidence="3">
    <name type="scientific">Bacillus thuringiensis subsp. israelensis</name>
    <dbReference type="NCBI Taxonomy" id="1430"/>
    <lineage>
        <taxon>Bacteria</taxon>
        <taxon>Bacillati</taxon>
        <taxon>Bacillota</taxon>
        <taxon>Bacilli</taxon>
        <taxon>Bacillales</taxon>
        <taxon>Bacillaceae</taxon>
        <taxon>Bacillus</taxon>
        <taxon>Bacillus cereus group</taxon>
    </lineage>
</organism>
<dbReference type="RefSeq" id="WP_003254237.1">
    <property type="nucleotide sequence ID" value="NZ_CP013280.1"/>
</dbReference>
<dbReference type="EMBL" id="CP013280">
    <property type="protein sequence ID" value="AND28816.1"/>
    <property type="molecule type" value="Genomic_DNA"/>
</dbReference>
<gene>
    <name evidence="3" type="ORF">ATN07_34495</name>
</gene>
<evidence type="ECO:0000256" key="1">
    <source>
        <dbReference type="SAM" id="Coils"/>
    </source>
</evidence>
<proteinExistence type="predicted"/>
<feature type="transmembrane region" description="Helical" evidence="2">
    <location>
        <begin position="205"/>
        <end position="222"/>
    </location>
</feature>
<dbReference type="AlphaFoldDB" id="A0A160LKM6"/>
<keyword evidence="3" id="KW-0614">Plasmid</keyword>
<keyword evidence="2" id="KW-0812">Transmembrane</keyword>
<name>A0A160LKM6_BACTI</name>
<keyword evidence="2" id="KW-1133">Transmembrane helix</keyword>
<accession>A0A160LKM6</accession>
<evidence type="ECO:0008006" key="4">
    <source>
        <dbReference type="Google" id="ProtNLM"/>
    </source>
</evidence>
<feature type="coiled-coil region" evidence="1">
    <location>
        <begin position="155"/>
        <end position="202"/>
    </location>
</feature>
<sequence length="331" mass="38512">MKNTMNDALNLENILLSKNQMQWHQNMLNENKKSMAALLSIPKSYTLNETIFKMNWEQILPSKNQMQWYQNLLNENKKSMAALLSIPKSHTLNEPIFKMNWEQILPSKNQMQWYQDALKSFSYSETLIDTLRSVTIPASTLNILSAIDFDEVQPFFELEEVQDEVEQELVSLQEQTNPKNIIDTINSRANQLIESHDNLKQTAPAIYILVVILYFMFNHFIAPAMEDVFKEKVLHVSEFISNKPEENAKQVKTTLERDFGIARSAVNKVRVTNRETPVFRSQQRISGVIDTIPYNKPVIIIEKKRNWSFIMYTNSLDEEVNGWVFTGNLAK</sequence>
<keyword evidence="1" id="KW-0175">Coiled coil</keyword>
<protein>
    <recommendedName>
        <fullName evidence="4">SH3 domain-containing protein</fullName>
    </recommendedName>
</protein>
<reference evidence="3" key="1">
    <citation type="journal article" date="2017" name="Res. Microbiol.">
        <title>Comparative genomics of extrachromosomal elements in Bacillus thuringiensis subsp. israelensis.</title>
        <authorList>
            <person name="Bolotin A."/>
            <person name="Gillis A."/>
            <person name="Sanchis V."/>
            <person name="Nielsen-LeRoux C."/>
            <person name="Mahillon J."/>
            <person name="Lereclus D."/>
            <person name="Sorokin A."/>
        </authorList>
    </citation>
    <scope>NUCLEOTIDE SEQUENCE</scope>
    <source>
        <strain evidence="3">AM65-52</strain>
        <plasmid evidence="3">pAM65-52-5-100K</plasmid>
    </source>
</reference>